<accession>A0A0G2IWM1</accession>
<name>A0A0G2IWM1_9SYNE</name>
<evidence type="ECO:0000313" key="1">
    <source>
        <dbReference type="EMBL" id="KKZ12675.1"/>
    </source>
</evidence>
<protein>
    <submittedName>
        <fullName evidence="1">Uncharacterized protein</fullName>
    </submittedName>
</protein>
<gene>
    <name evidence="1" type="ORF">TE42_03485</name>
</gene>
<dbReference type="PATRIC" id="fig|1604020.3.peg.2466"/>
<organism evidence="1 2">
    <name type="scientific">Candidatus Synechococcus spongiarum SP3</name>
    <dbReference type="NCBI Taxonomy" id="1604020"/>
    <lineage>
        <taxon>Bacteria</taxon>
        <taxon>Bacillati</taxon>
        <taxon>Cyanobacteriota</taxon>
        <taxon>Cyanophyceae</taxon>
        <taxon>Synechococcales</taxon>
        <taxon>Synechococcaceae</taxon>
        <taxon>Synechococcus</taxon>
    </lineage>
</organism>
<reference evidence="1 2" key="1">
    <citation type="submission" date="2015-01" db="EMBL/GenBank/DDBJ databases">
        <title>Lifestyle Evolution in Cyanobacterial Symbionts of Sponges.</title>
        <authorList>
            <person name="Burgsdorf I."/>
            <person name="Slaby B.M."/>
            <person name="Handley K.M."/>
            <person name="Haber M."/>
            <person name="Blom J."/>
            <person name="Marshall C.W."/>
            <person name="Gilbert J.A."/>
            <person name="Hentschel U."/>
            <person name="Steindler L."/>
        </authorList>
    </citation>
    <scope>NUCLEOTIDE SEQUENCE [LARGE SCALE GENOMIC DNA]</scope>
    <source>
        <strain evidence="1">SP3</strain>
    </source>
</reference>
<dbReference type="Proteomes" id="UP000035067">
    <property type="component" value="Unassembled WGS sequence"/>
</dbReference>
<proteinExistence type="predicted"/>
<evidence type="ECO:0000313" key="2">
    <source>
        <dbReference type="Proteomes" id="UP000035067"/>
    </source>
</evidence>
<dbReference type="AlphaFoldDB" id="A0A0G2IWM1"/>
<comment type="caution">
    <text evidence="1">The sequence shown here is derived from an EMBL/GenBank/DDBJ whole genome shotgun (WGS) entry which is preliminary data.</text>
</comment>
<dbReference type="EMBL" id="JXQG01000014">
    <property type="protein sequence ID" value="KKZ12675.1"/>
    <property type="molecule type" value="Genomic_DNA"/>
</dbReference>
<sequence>MNASHQVTSPELAQTVASVATAFRQRFPDGQADLCPWRDDWRTRRWEQPNSIDLGFHFPGWSPRLACRSVLVQLQFKTPPGQQGQLLGLVLRGISFRGEQWRLATLGPWQPEGKDTPTEDVSQALQHFCRDVFKLFGAVAS</sequence>